<accession>A0A9J7MXL5</accession>
<dbReference type="InterPro" id="IPR036034">
    <property type="entry name" value="PDZ_sf"/>
</dbReference>
<evidence type="ECO:0000313" key="4">
    <source>
        <dbReference type="Proteomes" id="UP000001554"/>
    </source>
</evidence>
<organism evidence="4 5">
    <name type="scientific">Branchiostoma floridae</name>
    <name type="common">Florida lancelet</name>
    <name type="synonym">Amphioxus</name>
    <dbReference type="NCBI Taxonomy" id="7739"/>
    <lineage>
        <taxon>Eukaryota</taxon>
        <taxon>Metazoa</taxon>
        <taxon>Chordata</taxon>
        <taxon>Cephalochordata</taxon>
        <taxon>Leptocardii</taxon>
        <taxon>Amphioxiformes</taxon>
        <taxon>Branchiostomatidae</taxon>
        <taxon>Branchiostoma</taxon>
    </lineage>
</organism>
<dbReference type="InterPro" id="IPR035892">
    <property type="entry name" value="C2_domain_sf"/>
</dbReference>
<dbReference type="KEGG" id="bfo:118421866"/>
<dbReference type="SMART" id="SM00228">
    <property type="entry name" value="PDZ"/>
    <property type="match status" value="1"/>
</dbReference>
<sequence>MDVPQSPAKRPRREPPPSRPKQRRASGRRSIGPSTSASARKKVIASKVVHASRVVHARKTRTALFKSAGNKRKRSVVNEDQIKGKGLLKLAIYKNSGFVTVHIMQGKGLMPRERKVCDSYVKLSLVPDCGRKTRCKTEIIHDTRKPNYQETFSLEISDEDVGRRLQIAVWNRDKQKKCSELLGCMSFGVDRMLDQTKVVNGWYYLLDEKVGIHKHLKAVNKKDNKKTAARRPTLASAASGSTVGSFPESGGEVFNLPPPKINREVQWEQPQQITILKQSGSYGFTICSANPVCVKSVDKEGAAARTCLMEGDSILRLNGINVTMVTADQLAAQIRSCEGPVTLLVQRCKQRSEDDSSGRNASCAYSQGDDNVFHEEASATASTTAGSADSTQFSHTATGGSLLADSTTERLETPDFTCTLDPLISDTSFTAEIIANLNKITMDTPTKVCWEE</sequence>
<dbReference type="Proteomes" id="UP000001554">
    <property type="component" value="Chromosome 8"/>
</dbReference>
<feature type="region of interest" description="Disordered" evidence="1">
    <location>
        <begin position="1"/>
        <end position="44"/>
    </location>
</feature>
<dbReference type="SUPFAM" id="SSF49562">
    <property type="entry name" value="C2 domain (Calcium/lipid-binding domain, CaLB)"/>
    <property type="match status" value="1"/>
</dbReference>
<feature type="region of interest" description="Disordered" evidence="1">
    <location>
        <begin position="221"/>
        <end position="249"/>
    </location>
</feature>
<evidence type="ECO:0000313" key="5">
    <source>
        <dbReference type="RefSeq" id="XP_035685262.1"/>
    </source>
</evidence>
<dbReference type="Gene3D" id="2.30.42.10">
    <property type="match status" value="1"/>
</dbReference>
<reference evidence="4" key="1">
    <citation type="journal article" date="2020" name="Nat. Ecol. Evol.">
        <title>Deeply conserved synteny resolves early events in vertebrate evolution.</title>
        <authorList>
            <person name="Simakov O."/>
            <person name="Marletaz F."/>
            <person name="Yue J.X."/>
            <person name="O'Connell B."/>
            <person name="Jenkins J."/>
            <person name="Brandt A."/>
            <person name="Calef R."/>
            <person name="Tung C.H."/>
            <person name="Huang T.K."/>
            <person name="Schmutz J."/>
            <person name="Satoh N."/>
            <person name="Yu J.K."/>
            <person name="Putnam N.H."/>
            <person name="Green R.E."/>
            <person name="Rokhsar D.S."/>
        </authorList>
    </citation>
    <scope>NUCLEOTIDE SEQUENCE [LARGE SCALE GENOMIC DNA]</scope>
    <source>
        <strain evidence="4">S238N-H82</strain>
    </source>
</reference>
<dbReference type="OrthoDB" id="196547at2759"/>
<dbReference type="Pfam" id="PF00595">
    <property type="entry name" value="PDZ"/>
    <property type="match status" value="1"/>
</dbReference>
<dbReference type="InterPro" id="IPR001478">
    <property type="entry name" value="PDZ"/>
</dbReference>
<proteinExistence type="predicted"/>
<evidence type="ECO:0000259" key="2">
    <source>
        <dbReference type="PROSITE" id="PS50004"/>
    </source>
</evidence>
<keyword evidence="4" id="KW-1185">Reference proteome</keyword>
<gene>
    <name evidence="5" type="primary">LOC118421866</name>
</gene>
<feature type="domain" description="C2" evidence="2">
    <location>
        <begin position="84"/>
        <end position="203"/>
    </location>
</feature>
<dbReference type="PROSITE" id="PS50004">
    <property type="entry name" value="C2"/>
    <property type="match status" value="1"/>
</dbReference>
<dbReference type="RefSeq" id="XP_035685262.1">
    <property type="nucleotide sequence ID" value="XM_035829369.1"/>
</dbReference>
<dbReference type="PANTHER" id="PTHR46848:SF1">
    <property type="entry name" value="REGULATOR OF G-PROTEIN SIGNALING 3"/>
    <property type="match status" value="1"/>
</dbReference>
<name>A0A9J7MXL5_BRAFL</name>
<reference evidence="5" key="2">
    <citation type="submission" date="2025-08" db="UniProtKB">
        <authorList>
            <consortium name="RefSeq"/>
        </authorList>
    </citation>
    <scope>IDENTIFICATION</scope>
    <source>
        <strain evidence="5">S238N-H82</strain>
        <tissue evidence="5">Testes</tissue>
    </source>
</reference>
<feature type="domain" description="PDZ" evidence="3">
    <location>
        <begin position="272"/>
        <end position="349"/>
    </location>
</feature>
<dbReference type="Pfam" id="PF00168">
    <property type="entry name" value="C2"/>
    <property type="match status" value="1"/>
</dbReference>
<dbReference type="PANTHER" id="PTHR46848">
    <property type="entry name" value="REGULATOR OF G-PROTEIN SIGNALING 3"/>
    <property type="match status" value="1"/>
</dbReference>
<dbReference type="AlphaFoldDB" id="A0A9J7MXL5"/>
<dbReference type="InterPro" id="IPR000008">
    <property type="entry name" value="C2_dom"/>
</dbReference>
<evidence type="ECO:0000256" key="1">
    <source>
        <dbReference type="SAM" id="MobiDB-lite"/>
    </source>
</evidence>
<protein>
    <submittedName>
        <fullName evidence="5">Regulator of G-protein signaling 3-like</fullName>
    </submittedName>
</protein>
<dbReference type="GeneID" id="118421866"/>
<dbReference type="PROSITE" id="PS50106">
    <property type="entry name" value="PDZ"/>
    <property type="match status" value="1"/>
</dbReference>
<dbReference type="Gene3D" id="2.60.40.150">
    <property type="entry name" value="C2 domain"/>
    <property type="match status" value="1"/>
</dbReference>
<evidence type="ECO:0000259" key="3">
    <source>
        <dbReference type="PROSITE" id="PS50106"/>
    </source>
</evidence>
<dbReference type="SUPFAM" id="SSF50156">
    <property type="entry name" value="PDZ domain-like"/>
    <property type="match status" value="1"/>
</dbReference>
<dbReference type="SMART" id="SM00239">
    <property type="entry name" value="C2"/>
    <property type="match status" value="1"/>
</dbReference>